<evidence type="ECO:0000256" key="2">
    <source>
        <dbReference type="ARBA" id="ARBA00022553"/>
    </source>
</evidence>
<reference evidence="9" key="3">
    <citation type="submission" date="2020-12" db="UniProtKB">
        <authorList>
            <consortium name="EnsemblPlants"/>
        </authorList>
    </citation>
    <scope>IDENTIFICATION</scope>
</reference>
<dbReference type="GO" id="GO:0004674">
    <property type="term" value="F:protein serine/threonine kinase activity"/>
    <property type="evidence" value="ECO:0007669"/>
    <property type="project" value="UniProtKB-KW"/>
</dbReference>
<dbReference type="CDD" id="cd14133">
    <property type="entry name" value="PKc_DYRK_like"/>
    <property type="match status" value="1"/>
</dbReference>
<reference evidence="9 10" key="1">
    <citation type="journal article" date="2008" name="Science">
        <title>The Physcomitrella genome reveals evolutionary insights into the conquest of land by plants.</title>
        <authorList>
            <person name="Rensing S."/>
            <person name="Lang D."/>
            <person name="Zimmer A."/>
            <person name="Terry A."/>
            <person name="Salamov A."/>
            <person name="Shapiro H."/>
            <person name="Nishiyama T."/>
            <person name="Perroud P.-F."/>
            <person name="Lindquist E."/>
            <person name="Kamisugi Y."/>
            <person name="Tanahashi T."/>
            <person name="Sakakibara K."/>
            <person name="Fujita T."/>
            <person name="Oishi K."/>
            <person name="Shin-I T."/>
            <person name="Kuroki Y."/>
            <person name="Toyoda A."/>
            <person name="Suzuki Y."/>
            <person name="Hashimoto A."/>
            <person name="Yamaguchi K."/>
            <person name="Sugano A."/>
            <person name="Kohara Y."/>
            <person name="Fujiyama A."/>
            <person name="Anterola A."/>
            <person name="Aoki S."/>
            <person name="Ashton N."/>
            <person name="Barbazuk W.B."/>
            <person name="Barker E."/>
            <person name="Bennetzen J."/>
            <person name="Bezanilla M."/>
            <person name="Blankenship R."/>
            <person name="Cho S.H."/>
            <person name="Dutcher S."/>
            <person name="Estelle M."/>
            <person name="Fawcett J.A."/>
            <person name="Gundlach H."/>
            <person name="Hanada K."/>
            <person name="Heyl A."/>
            <person name="Hicks K.A."/>
            <person name="Hugh J."/>
            <person name="Lohr M."/>
            <person name="Mayer K."/>
            <person name="Melkozernov A."/>
            <person name="Murata T."/>
            <person name="Nelson D."/>
            <person name="Pils B."/>
            <person name="Prigge M."/>
            <person name="Reiss B."/>
            <person name="Renner T."/>
            <person name="Rombauts S."/>
            <person name="Rushton P."/>
            <person name="Sanderfoot A."/>
            <person name="Schween G."/>
            <person name="Shiu S.-H."/>
            <person name="Stueber K."/>
            <person name="Theodoulou F.L."/>
            <person name="Tu H."/>
            <person name="Van de Peer Y."/>
            <person name="Verrier P.J."/>
            <person name="Waters E."/>
            <person name="Wood A."/>
            <person name="Yang L."/>
            <person name="Cove D."/>
            <person name="Cuming A."/>
            <person name="Hasebe M."/>
            <person name="Lucas S."/>
            <person name="Mishler D.B."/>
            <person name="Reski R."/>
            <person name="Grigoriev I."/>
            <person name="Quatrano R.S."/>
            <person name="Boore J.L."/>
        </authorList>
    </citation>
    <scope>NUCLEOTIDE SEQUENCE [LARGE SCALE GENOMIC DNA]</scope>
    <source>
        <strain evidence="9 10">cv. Gransden 2004</strain>
    </source>
</reference>
<evidence type="ECO:0000256" key="7">
    <source>
        <dbReference type="SAM" id="MobiDB-lite"/>
    </source>
</evidence>
<keyword evidence="10" id="KW-1185">Reference proteome</keyword>
<dbReference type="InterPro" id="IPR050494">
    <property type="entry name" value="Ser_Thr_dual-spec_kinase"/>
</dbReference>
<feature type="compositionally biased region" description="Acidic residues" evidence="7">
    <location>
        <begin position="951"/>
        <end position="967"/>
    </location>
</feature>
<dbReference type="SMART" id="SM00220">
    <property type="entry name" value="S_TKc"/>
    <property type="match status" value="1"/>
</dbReference>
<dbReference type="FunFam" id="3.30.200.20:FF:000216">
    <property type="entry name" value="Putative serine/threonine-protein kinase dyrk2"/>
    <property type="match status" value="1"/>
</dbReference>
<dbReference type="FunFam" id="1.10.510.10:FF:000380">
    <property type="entry name" value="Serine/threonine-protein kinase ppk15"/>
    <property type="match status" value="1"/>
</dbReference>
<dbReference type="EnsemblPlants" id="Pp3c3_18921V3.12">
    <property type="protein sequence ID" value="Pp3c3_18921V3.12"/>
    <property type="gene ID" value="Pp3c3_18921"/>
</dbReference>
<evidence type="ECO:0000256" key="6">
    <source>
        <dbReference type="ARBA" id="ARBA00022840"/>
    </source>
</evidence>
<dbReference type="Gramene" id="Pp3c3_18921V3.14">
    <property type="protein sequence ID" value="Pp3c3_18921V3.14"/>
    <property type="gene ID" value="Pp3c3_18921"/>
</dbReference>
<evidence type="ECO:0000256" key="3">
    <source>
        <dbReference type="ARBA" id="ARBA00022679"/>
    </source>
</evidence>
<evidence type="ECO:0000256" key="5">
    <source>
        <dbReference type="ARBA" id="ARBA00022777"/>
    </source>
</evidence>
<dbReference type="EnsemblPlants" id="Pp3c3_18921V3.13">
    <property type="protein sequence ID" value="Pp3c3_18921V3.13"/>
    <property type="gene ID" value="Pp3c3_18921"/>
</dbReference>
<dbReference type="Gene3D" id="1.10.510.10">
    <property type="entry name" value="Transferase(Phosphotransferase) domain 1"/>
    <property type="match status" value="1"/>
</dbReference>
<keyword evidence="3" id="KW-0808">Transferase</keyword>
<evidence type="ECO:0000259" key="8">
    <source>
        <dbReference type="PROSITE" id="PS50011"/>
    </source>
</evidence>
<dbReference type="EMBL" id="ABEU02000003">
    <property type="status" value="NOT_ANNOTATED_CDS"/>
    <property type="molecule type" value="Genomic_DNA"/>
</dbReference>
<dbReference type="InterPro" id="IPR011009">
    <property type="entry name" value="Kinase-like_dom_sf"/>
</dbReference>
<dbReference type="Gramene" id="Pp3c3_18921V3.12">
    <property type="protein sequence ID" value="Pp3c3_18921V3.12"/>
    <property type="gene ID" value="Pp3c3_18921"/>
</dbReference>
<accession>A0A7I4D958</accession>
<dbReference type="EnsemblPlants" id="Pp3c3_18921V3.15">
    <property type="protein sequence ID" value="Pp3c3_18921V3.15"/>
    <property type="gene ID" value="Pp3c3_18921"/>
</dbReference>
<sequence length="1349" mass="149613">MADTIGIILKYLHQHHFTRAEEVLREEVSLRQQSNGPDLVPLNDDLDLEVAMCLKSVQEKTTQKHAELKAVPNKPAQDKLVTDVKPSAALRLAAKEEPHGHVEPLWSSMKAEVSEPLFMEFEVKDFERSTKLHSTLDVGSSPSQVSLSPISQKKMIERRKSPGRIGGLSVLQTEAEMGAISSIEKVTPDLKEAEASNASPGNVASDSCIGGVFTPTSQRKELLPGHEADPPQAHFEATRGKVDALKQRWEPKAADKPALEREKSFRAVVAMAKKVESQSDKWTESNGQSTDVQDSATFLPEATIEVQLAPRNEIKANATLPTDSKSEDVSAGSLNFTVPKSPEWAEVPIKTIPLIKTSVSLAADSKKSFEEGGKETISINPPHLYPERLQTGTKQELVPQAFGKQDTGSQYAAVSSDELKTSYTIEQSTVEGPSSTIVERKLTCVAPRSVQEGLPKLAPVRLRSIDAKSLEAVQDEYASGMKKSVESSSPGNVAGTANAIPFGLGSYLDVPVGQDVSSSGSRRIPASARPSVSHGIVEDQSELLSGFATAGDVQSESAVEYADECWDSDTYEDDDDPGYLRQPIEDEEWFLAHEIDYPSDDERARPNEEAARSSRREKDYEKYEKDEEEGCSVLEEEIADATRILDPDQFDRQLLGAVNVPLMDSDTRWRNFDASKGIQSEEEGVKKPDHGRAVLNNHVFVVEDDRMGSVRFGGVGVSSDVADFGSERRQSVPGESGEGDLDIGEIGDRSMGQTRLSPQLRNSARGKAHESESNRKQDEEEEEEDLILKYYNNPWASHKRRGVEREVSTLDILHLPNSEKENSTMEKVSNVGEGRRHKESETAGTTGFGGFSFPSPSTSGGDIGAVSRVDSGKSLWSVRDITGQMLGEEADYGNGVSEPDDPLASWRRKSNESSPMLSPRNDGHRDLSVRSTGSASSTAGYGSTVAKDENAGEGDDEVEQDVEEEDTLEVHQKIRDTEAVAAEDEEAAAVQEQIRRIRAEEEEFETFDLKIIHRKNRTGFEEDKDFPVVINAVVAGRYHVTEYLGSAAFSTAIQAHDLLTGMDVCMKIIKNNKDFFDQSLDEIKLLKYINKHDPGDKHHLLRLYDYFYHREHLFIVCELLRANLYEFHKYNRESGGEVYFTMPRLQSIARQCLEALEFIHSLGLIHCDLKPENILVKSYSRCEIKVIDLGSSCFQTDHLCPYVQSRSYRAPEVILGLPYDHKIDMWSLGCILAELCSGNVLFQNDSLATLLARVVGILGPIEPELLSKGRDTHKFFTKNHTLYERNQDSDQLEYLLPKKTSLAHRLPMGDQGFVEFVGYLLNINPLLRPNASEALKHPWLLFPYEPISS</sequence>
<name>A0A7I4D958_PHYPA</name>
<dbReference type="PANTHER" id="PTHR24058">
    <property type="entry name" value="DUAL SPECIFICITY PROTEIN KINASE"/>
    <property type="match status" value="1"/>
</dbReference>
<dbReference type="GeneID" id="112280431"/>
<feature type="region of interest" description="Disordered" evidence="7">
    <location>
        <begin position="889"/>
        <end position="969"/>
    </location>
</feature>
<organism evidence="9 10">
    <name type="scientific">Physcomitrium patens</name>
    <name type="common">Spreading-leaved earth moss</name>
    <name type="synonym">Physcomitrella patens</name>
    <dbReference type="NCBI Taxonomy" id="3218"/>
    <lineage>
        <taxon>Eukaryota</taxon>
        <taxon>Viridiplantae</taxon>
        <taxon>Streptophyta</taxon>
        <taxon>Embryophyta</taxon>
        <taxon>Bryophyta</taxon>
        <taxon>Bryophytina</taxon>
        <taxon>Bryopsida</taxon>
        <taxon>Funariidae</taxon>
        <taxon>Funariales</taxon>
        <taxon>Funariaceae</taxon>
        <taxon>Physcomitrium</taxon>
    </lineage>
</organism>
<dbReference type="InterPro" id="IPR008271">
    <property type="entry name" value="Ser/Thr_kinase_AS"/>
</dbReference>
<dbReference type="Gene3D" id="3.30.200.20">
    <property type="entry name" value="Phosphorylase Kinase, domain 1"/>
    <property type="match status" value="1"/>
</dbReference>
<feature type="region of interest" description="Disordered" evidence="7">
    <location>
        <begin position="597"/>
        <end position="629"/>
    </location>
</feature>
<feature type="region of interest" description="Disordered" evidence="7">
    <location>
        <begin position="723"/>
        <end position="781"/>
    </location>
</feature>
<gene>
    <name evidence="9" type="primary">LOC112280431</name>
</gene>
<dbReference type="Proteomes" id="UP000006727">
    <property type="component" value="Chromosome 3"/>
</dbReference>
<dbReference type="SUPFAM" id="SSF56112">
    <property type="entry name" value="Protein kinase-like (PK-like)"/>
    <property type="match status" value="1"/>
</dbReference>
<feature type="compositionally biased region" description="Low complexity" evidence="7">
    <location>
        <begin position="851"/>
        <end position="860"/>
    </location>
</feature>
<dbReference type="PROSITE" id="PS50011">
    <property type="entry name" value="PROTEIN_KINASE_DOM"/>
    <property type="match status" value="1"/>
</dbReference>
<keyword evidence="4" id="KW-0547">Nucleotide-binding</keyword>
<dbReference type="RefSeq" id="XP_024371691.1">
    <property type="nucleotide sequence ID" value="XM_024515923.2"/>
</dbReference>
<feature type="region of interest" description="Disordered" evidence="7">
    <location>
        <begin position="819"/>
        <end position="863"/>
    </location>
</feature>
<dbReference type="GO" id="GO:0005524">
    <property type="term" value="F:ATP binding"/>
    <property type="evidence" value="ECO:0007669"/>
    <property type="project" value="UniProtKB-KW"/>
</dbReference>
<evidence type="ECO:0000256" key="4">
    <source>
        <dbReference type="ARBA" id="ARBA00022741"/>
    </source>
</evidence>
<dbReference type="Gramene" id="Pp3c3_18921V3.11">
    <property type="protein sequence ID" value="Pp3c3_18921V3.11"/>
    <property type="gene ID" value="Pp3c3_18921"/>
</dbReference>
<dbReference type="Gramene" id="Pp3c3_18921V3.13">
    <property type="protein sequence ID" value="Pp3c3_18921V3.13"/>
    <property type="gene ID" value="Pp3c3_18921"/>
</dbReference>
<evidence type="ECO:0000256" key="1">
    <source>
        <dbReference type="ARBA" id="ARBA00022527"/>
    </source>
</evidence>
<dbReference type="PROSITE" id="PS00108">
    <property type="entry name" value="PROTEIN_KINASE_ST"/>
    <property type="match status" value="1"/>
</dbReference>
<feature type="compositionally biased region" description="Low complexity" evidence="7">
    <location>
        <begin position="929"/>
        <end position="945"/>
    </location>
</feature>
<evidence type="ECO:0000313" key="9">
    <source>
        <dbReference type="EnsemblPlants" id="Pp3c3_18921V3.15"/>
    </source>
</evidence>
<dbReference type="EnsemblPlants" id="Pp3c3_18921V3.14">
    <property type="protein sequence ID" value="Pp3c3_18921V3.14"/>
    <property type="gene ID" value="Pp3c3_18921"/>
</dbReference>
<feature type="compositionally biased region" description="Polar residues" evidence="7">
    <location>
        <begin position="751"/>
        <end position="762"/>
    </location>
</feature>
<dbReference type="InterPro" id="IPR000719">
    <property type="entry name" value="Prot_kinase_dom"/>
</dbReference>
<feature type="domain" description="Protein kinase" evidence="8">
    <location>
        <begin position="1038"/>
        <end position="1340"/>
    </location>
</feature>
<keyword evidence="2" id="KW-0597">Phosphoprotein</keyword>
<dbReference type="Pfam" id="PF00069">
    <property type="entry name" value="Pkinase"/>
    <property type="match status" value="1"/>
</dbReference>
<dbReference type="Gramene" id="Pp3c3_18921V3.15">
    <property type="protein sequence ID" value="Pp3c3_18921V3.15"/>
    <property type="gene ID" value="Pp3c3_18921"/>
</dbReference>
<proteinExistence type="predicted"/>
<reference evidence="9 10" key="2">
    <citation type="journal article" date="2018" name="Plant J.">
        <title>The Physcomitrella patens chromosome-scale assembly reveals moss genome structure and evolution.</title>
        <authorList>
            <person name="Lang D."/>
            <person name="Ullrich K.K."/>
            <person name="Murat F."/>
            <person name="Fuchs J."/>
            <person name="Jenkins J."/>
            <person name="Haas F.B."/>
            <person name="Piednoel M."/>
            <person name="Gundlach H."/>
            <person name="Van Bel M."/>
            <person name="Meyberg R."/>
            <person name="Vives C."/>
            <person name="Morata J."/>
            <person name="Symeonidi A."/>
            <person name="Hiss M."/>
            <person name="Muchero W."/>
            <person name="Kamisugi Y."/>
            <person name="Saleh O."/>
            <person name="Blanc G."/>
            <person name="Decker E.L."/>
            <person name="van Gessel N."/>
            <person name="Grimwood J."/>
            <person name="Hayes R.D."/>
            <person name="Graham S.W."/>
            <person name="Gunter L.E."/>
            <person name="McDaniel S.F."/>
            <person name="Hoernstein S.N.W."/>
            <person name="Larsson A."/>
            <person name="Li F.W."/>
            <person name="Perroud P.F."/>
            <person name="Phillips J."/>
            <person name="Ranjan P."/>
            <person name="Rokshar D.S."/>
            <person name="Rothfels C.J."/>
            <person name="Schneider L."/>
            <person name="Shu S."/>
            <person name="Stevenson D.W."/>
            <person name="Thummler F."/>
            <person name="Tillich M."/>
            <person name="Villarreal Aguilar J.C."/>
            <person name="Widiez T."/>
            <person name="Wong G.K."/>
            <person name="Wymore A."/>
            <person name="Zhang Y."/>
            <person name="Zimmer A.D."/>
            <person name="Quatrano R.S."/>
            <person name="Mayer K.F.X."/>
            <person name="Goodstein D."/>
            <person name="Casacuberta J.M."/>
            <person name="Vandepoele K."/>
            <person name="Reski R."/>
            <person name="Cuming A.C."/>
            <person name="Tuskan G.A."/>
            <person name="Maumus F."/>
            <person name="Salse J."/>
            <person name="Schmutz J."/>
            <person name="Rensing S.A."/>
        </authorList>
    </citation>
    <scope>NUCLEOTIDE SEQUENCE [LARGE SCALE GENOMIC DNA]</scope>
    <source>
        <strain evidence="9 10">cv. Gransden 2004</strain>
    </source>
</reference>
<keyword evidence="1" id="KW-0723">Serine/threonine-protein kinase</keyword>
<feature type="region of interest" description="Disordered" evidence="7">
    <location>
        <begin position="515"/>
        <end position="535"/>
    </location>
</feature>
<feature type="compositionally biased region" description="Basic and acidic residues" evidence="7">
    <location>
        <begin position="597"/>
        <end position="625"/>
    </location>
</feature>
<dbReference type="PANTHER" id="PTHR24058:SF124">
    <property type="entry name" value="PROTEIN KINASE SUPERFAMILY PROTEIN"/>
    <property type="match status" value="1"/>
</dbReference>
<feature type="compositionally biased region" description="Basic and acidic residues" evidence="7">
    <location>
        <begin position="767"/>
        <end position="778"/>
    </location>
</feature>
<keyword evidence="6" id="KW-0067">ATP-binding</keyword>
<evidence type="ECO:0000313" key="10">
    <source>
        <dbReference type="Proteomes" id="UP000006727"/>
    </source>
</evidence>
<keyword evidence="5" id="KW-0418">Kinase</keyword>
<dbReference type="EnsemblPlants" id="Pp3c3_18921V3.11">
    <property type="protein sequence ID" value="Pp3c3_18921V3.11"/>
    <property type="gene ID" value="Pp3c3_18921"/>
</dbReference>
<protein>
    <recommendedName>
        <fullName evidence="8">Protein kinase domain-containing protein</fullName>
    </recommendedName>
</protein>